<dbReference type="AlphaFoldDB" id="A0AAD6C9E3"/>
<sequence length="248" mass="27725">MRIWFQKGIGPGTNITLDRPVPLRWKIVQKLSEDDLQLTEGEHLSLAVTKILCLPHKLALMRCYMQVPYENTEMDVADTGATQATTYIPEELLAYQDLTSQELGITPKLLGFKITSQDKSGLVPGGFVVWLAWEMVPGLRLGIKDGCLWASCILGSRCCRKRRNPATLCGEPPTIGHFSDTPALSSLVWDKDSKTLYFIGFRLRNKATGEPRITVPDVKWTAYFGLAQPDSHASLKGGWNQDTSGWKW</sequence>
<dbReference type="EMBL" id="JAPVEA010000005">
    <property type="protein sequence ID" value="KAJ5454738.1"/>
    <property type="molecule type" value="Genomic_DNA"/>
</dbReference>
<reference evidence="1" key="2">
    <citation type="journal article" date="2023" name="IMA Fungus">
        <title>Comparative genomic study of the Penicillium genus elucidates a diverse pangenome and 15 lateral gene transfer events.</title>
        <authorList>
            <person name="Petersen C."/>
            <person name="Sorensen T."/>
            <person name="Nielsen M.R."/>
            <person name="Sondergaard T.E."/>
            <person name="Sorensen J.L."/>
            <person name="Fitzpatrick D.A."/>
            <person name="Frisvad J.C."/>
            <person name="Nielsen K.L."/>
        </authorList>
    </citation>
    <scope>NUCLEOTIDE SEQUENCE</scope>
    <source>
        <strain evidence="1">IBT 16125</strain>
    </source>
</reference>
<gene>
    <name evidence="1" type="ORF">N7458_005694</name>
</gene>
<evidence type="ECO:0000313" key="1">
    <source>
        <dbReference type="EMBL" id="KAJ5454738.1"/>
    </source>
</evidence>
<organism evidence="1 2">
    <name type="scientific">Penicillium daleae</name>
    <dbReference type="NCBI Taxonomy" id="63821"/>
    <lineage>
        <taxon>Eukaryota</taxon>
        <taxon>Fungi</taxon>
        <taxon>Dikarya</taxon>
        <taxon>Ascomycota</taxon>
        <taxon>Pezizomycotina</taxon>
        <taxon>Eurotiomycetes</taxon>
        <taxon>Eurotiomycetidae</taxon>
        <taxon>Eurotiales</taxon>
        <taxon>Aspergillaceae</taxon>
        <taxon>Penicillium</taxon>
    </lineage>
</organism>
<dbReference type="Proteomes" id="UP001213681">
    <property type="component" value="Unassembled WGS sequence"/>
</dbReference>
<keyword evidence="2" id="KW-1185">Reference proteome</keyword>
<accession>A0AAD6C9E3</accession>
<proteinExistence type="predicted"/>
<comment type="caution">
    <text evidence="1">The sequence shown here is derived from an EMBL/GenBank/DDBJ whole genome shotgun (WGS) entry which is preliminary data.</text>
</comment>
<name>A0AAD6C9E3_9EURO</name>
<dbReference type="GeneID" id="81599319"/>
<evidence type="ECO:0000313" key="2">
    <source>
        <dbReference type="Proteomes" id="UP001213681"/>
    </source>
</evidence>
<reference evidence="1" key="1">
    <citation type="submission" date="2022-12" db="EMBL/GenBank/DDBJ databases">
        <authorList>
            <person name="Petersen C."/>
        </authorList>
    </citation>
    <scope>NUCLEOTIDE SEQUENCE</scope>
    <source>
        <strain evidence="1">IBT 16125</strain>
    </source>
</reference>
<protein>
    <submittedName>
        <fullName evidence="1">Uncharacterized protein</fullName>
    </submittedName>
</protein>
<dbReference type="RefSeq" id="XP_056767694.1">
    <property type="nucleotide sequence ID" value="XM_056909076.1"/>
</dbReference>